<evidence type="ECO:0000256" key="5">
    <source>
        <dbReference type="ARBA" id="ARBA00023229"/>
    </source>
</evidence>
<name>A0A833GZ49_9LEPT</name>
<feature type="domain" description="2-C-methyl-D-erythritol 2,4-cyclodiphosphate synthase" evidence="9">
    <location>
        <begin position="3"/>
        <end position="158"/>
    </location>
</feature>
<accession>A0A833GZ49</accession>
<keyword evidence="4 7" id="KW-0479">Metal-binding</keyword>
<dbReference type="AlphaFoldDB" id="A0A833GZ49"/>
<feature type="binding site" evidence="7">
    <location>
        <position position="146"/>
    </location>
    <ligand>
        <name>4-CDP-2-C-methyl-D-erythritol 2-phosphate</name>
        <dbReference type="ChEBI" id="CHEBI:57919"/>
    </ligand>
</feature>
<evidence type="ECO:0000256" key="2">
    <source>
        <dbReference type="ARBA" id="ARBA00004709"/>
    </source>
</evidence>
<comment type="subunit">
    <text evidence="7">Homotrimer.</text>
</comment>
<dbReference type="PANTHER" id="PTHR43181:SF1">
    <property type="entry name" value="2-C-METHYL-D-ERYTHRITOL 2,4-CYCLODIPHOSPHATE SYNTHASE, CHLOROPLASTIC"/>
    <property type="match status" value="1"/>
</dbReference>
<dbReference type="EC" id="4.6.1.12" evidence="3 7"/>
<dbReference type="CDD" id="cd00554">
    <property type="entry name" value="MECDP_synthase"/>
    <property type="match status" value="1"/>
</dbReference>
<feature type="binding site" evidence="7">
    <location>
        <begin position="65"/>
        <end position="69"/>
    </location>
    <ligand>
        <name>4-CDP-2-C-methyl-D-erythritol 2-phosphate</name>
        <dbReference type="ChEBI" id="CHEBI:57919"/>
    </ligand>
</feature>
<feature type="binding site" evidence="7">
    <location>
        <begin position="60"/>
        <end position="62"/>
    </location>
    <ligand>
        <name>4-CDP-2-C-methyl-D-erythritol 2-phosphate</name>
        <dbReference type="ChEBI" id="CHEBI:57919"/>
    </ligand>
</feature>
<dbReference type="GO" id="GO:0019288">
    <property type="term" value="P:isopentenyl diphosphate biosynthetic process, methylerythritol 4-phosphate pathway"/>
    <property type="evidence" value="ECO:0007669"/>
    <property type="project" value="UniProtKB-UniRule"/>
</dbReference>
<dbReference type="Pfam" id="PF02542">
    <property type="entry name" value="YgbB"/>
    <property type="match status" value="1"/>
</dbReference>
<dbReference type="NCBIfam" id="TIGR00151">
    <property type="entry name" value="ispF"/>
    <property type="match status" value="1"/>
</dbReference>
<feature type="binding site" evidence="7">
    <location>
        <position position="46"/>
    </location>
    <ligand>
        <name>a divalent metal cation</name>
        <dbReference type="ChEBI" id="CHEBI:60240"/>
    </ligand>
</feature>
<dbReference type="InterPro" id="IPR003526">
    <property type="entry name" value="MECDP_synthase"/>
</dbReference>
<dbReference type="Gene3D" id="3.30.1330.50">
    <property type="entry name" value="2-C-methyl-D-erythritol 2,4-cyclodiphosphate synthase"/>
    <property type="match status" value="1"/>
</dbReference>
<dbReference type="GO" id="GO:0016114">
    <property type="term" value="P:terpenoid biosynthetic process"/>
    <property type="evidence" value="ECO:0007669"/>
    <property type="project" value="InterPro"/>
</dbReference>
<feature type="binding site" evidence="7">
    <location>
        <begin position="136"/>
        <end position="139"/>
    </location>
    <ligand>
        <name>4-CDP-2-C-methyl-D-erythritol 2-phosphate</name>
        <dbReference type="ChEBI" id="CHEBI:57919"/>
    </ligand>
</feature>
<dbReference type="EMBL" id="WBUI01000020">
    <property type="protein sequence ID" value="KAB2930483.1"/>
    <property type="molecule type" value="Genomic_DNA"/>
</dbReference>
<comment type="caution">
    <text evidence="7">Lacks conserved residue(s) required for the propagation of feature annotation.</text>
</comment>
<sequence length="161" mass="17377">MDIRLGNGLDFHRLIQDSHRPLILGGATIESEFALEGHSDADIILHALADAILGALAGPDIGELFPDTDPALKNMDSARIIEKARSFVTDRGFSISNVDITIIGERPKIKPHKETIRRSLSRLLAIDVERIGIKATTTEKMGFAGRGEGLGCLATALLVKL</sequence>
<feature type="binding site" evidence="7">
    <location>
        <begin position="38"/>
        <end position="39"/>
    </location>
    <ligand>
        <name>4-CDP-2-C-methyl-D-erythritol 2-phosphate</name>
        <dbReference type="ChEBI" id="CHEBI:57919"/>
    </ligand>
</feature>
<gene>
    <name evidence="7" type="primary">ispF</name>
    <name evidence="10" type="ORF">F9K24_16640</name>
</gene>
<evidence type="ECO:0000256" key="6">
    <source>
        <dbReference type="ARBA" id="ARBA00023239"/>
    </source>
</evidence>
<protein>
    <recommendedName>
        <fullName evidence="3 7">2-C-methyl-D-erythritol 2,4-cyclodiphosphate synthase</fullName>
        <shortName evidence="7">MECDP-synthase</shortName>
        <shortName evidence="7">MECPP-synthase</shortName>
        <shortName evidence="7">MECPS</shortName>
        <ecNumber evidence="3 7">4.6.1.12</ecNumber>
    </recommendedName>
</protein>
<feature type="site" description="Transition state stabilizer" evidence="7">
    <location>
        <position position="137"/>
    </location>
</feature>
<feature type="binding site" evidence="7">
    <location>
        <position position="10"/>
    </location>
    <ligand>
        <name>a divalent metal cation</name>
        <dbReference type="ChEBI" id="CHEBI:60240"/>
    </ligand>
</feature>
<evidence type="ECO:0000259" key="9">
    <source>
        <dbReference type="Pfam" id="PF02542"/>
    </source>
</evidence>
<feature type="site" description="Transition state stabilizer" evidence="7">
    <location>
        <position position="38"/>
    </location>
</feature>
<evidence type="ECO:0000313" key="11">
    <source>
        <dbReference type="Proteomes" id="UP000460298"/>
    </source>
</evidence>
<evidence type="ECO:0000256" key="7">
    <source>
        <dbReference type="HAMAP-Rule" id="MF_00107"/>
    </source>
</evidence>
<comment type="similarity">
    <text evidence="7 8">Belongs to the IspF family.</text>
</comment>
<evidence type="ECO:0000313" key="10">
    <source>
        <dbReference type="EMBL" id="KAB2930483.1"/>
    </source>
</evidence>
<feature type="binding site" evidence="7">
    <location>
        <begin position="10"/>
        <end position="12"/>
    </location>
    <ligand>
        <name>4-CDP-2-C-methyl-D-erythritol 2-phosphate</name>
        <dbReference type="ChEBI" id="CHEBI:57919"/>
    </ligand>
</feature>
<reference evidence="10 11" key="1">
    <citation type="submission" date="2019-10" db="EMBL/GenBank/DDBJ databases">
        <title>Extracellular Electron Transfer in a Candidatus Methanoperedens spp. Enrichment Culture.</title>
        <authorList>
            <person name="Berger S."/>
            <person name="Rangel Shaw D."/>
            <person name="Berben T."/>
            <person name="In 'T Zandt M."/>
            <person name="Frank J."/>
            <person name="Reimann J."/>
            <person name="Jetten M.S.M."/>
            <person name="Welte C.U."/>
        </authorList>
    </citation>
    <scope>NUCLEOTIDE SEQUENCE [LARGE SCALE GENOMIC DNA]</scope>
    <source>
        <strain evidence="10">SB12</strain>
    </source>
</reference>
<dbReference type="PANTHER" id="PTHR43181">
    <property type="entry name" value="2-C-METHYL-D-ERYTHRITOL 2,4-CYCLODIPHOSPHATE SYNTHASE, CHLOROPLASTIC"/>
    <property type="match status" value="1"/>
</dbReference>
<dbReference type="GO" id="GO:0008685">
    <property type="term" value="F:2-C-methyl-D-erythritol 2,4-cyclodiphosphate synthase activity"/>
    <property type="evidence" value="ECO:0007669"/>
    <property type="project" value="UniProtKB-UniRule"/>
</dbReference>
<evidence type="ECO:0000256" key="4">
    <source>
        <dbReference type="ARBA" id="ARBA00022723"/>
    </source>
</evidence>
<dbReference type="InterPro" id="IPR020555">
    <property type="entry name" value="MECDP_synthase_CS"/>
</dbReference>
<evidence type="ECO:0000256" key="1">
    <source>
        <dbReference type="ARBA" id="ARBA00000200"/>
    </source>
</evidence>
<dbReference type="UniPathway" id="UPA00056">
    <property type="reaction ID" value="UER00095"/>
</dbReference>
<dbReference type="InterPro" id="IPR036571">
    <property type="entry name" value="MECDP_synthase_sf"/>
</dbReference>
<evidence type="ECO:0000256" key="3">
    <source>
        <dbReference type="ARBA" id="ARBA00012579"/>
    </source>
</evidence>
<keyword evidence="6 7" id="KW-0456">Lyase</keyword>
<dbReference type="GO" id="GO:0046872">
    <property type="term" value="F:metal ion binding"/>
    <property type="evidence" value="ECO:0007669"/>
    <property type="project" value="UniProtKB-KW"/>
</dbReference>
<dbReference type="HAMAP" id="MF_00107">
    <property type="entry name" value="IspF"/>
    <property type="match status" value="1"/>
</dbReference>
<feature type="binding site" evidence="7">
    <location>
        <position position="143"/>
    </location>
    <ligand>
        <name>4-CDP-2-C-methyl-D-erythritol 2-phosphate</name>
        <dbReference type="ChEBI" id="CHEBI:57919"/>
    </ligand>
</feature>
<dbReference type="SUPFAM" id="SSF69765">
    <property type="entry name" value="IpsF-like"/>
    <property type="match status" value="1"/>
</dbReference>
<evidence type="ECO:0000256" key="8">
    <source>
        <dbReference type="RuleBase" id="RU004395"/>
    </source>
</evidence>
<comment type="catalytic activity">
    <reaction evidence="1 7 8">
        <text>4-CDP-2-C-methyl-D-erythritol 2-phosphate = 2-C-methyl-D-erythritol 2,4-cyclic diphosphate + CMP</text>
        <dbReference type="Rhea" id="RHEA:23864"/>
        <dbReference type="ChEBI" id="CHEBI:57919"/>
        <dbReference type="ChEBI" id="CHEBI:58483"/>
        <dbReference type="ChEBI" id="CHEBI:60377"/>
        <dbReference type="EC" id="4.6.1.12"/>
    </reaction>
</comment>
<dbReference type="Proteomes" id="UP000460298">
    <property type="component" value="Unassembled WGS sequence"/>
</dbReference>
<keyword evidence="5 7" id="KW-0414">Isoprene biosynthesis</keyword>
<dbReference type="PROSITE" id="PS01350">
    <property type="entry name" value="ISPF"/>
    <property type="match status" value="1"/>
</dbReference>
<comment type="function">
    <text evidence="7">Involved in the biosynthesis of isopentenyl diphosphate (IPP) and dimethylallyl diphosphate (DMAPP), two major building blocks of isoprenoid compounds. Catalyzes the conversion of 4-diphosphocytidyl-2-C-methyl-D-erythritol 2-phosphate (CDP-ME2P) to 2-C-methyl-D-erythritol 2,4-cyclodiphosphate (ME-CPP) with a corresponding release of cytidine 5-monophosphate (CMP).</text>
</comment>
<comment type="pathway">
    <text evidence="2 7">Isoprenoid biosynthesis; isopentenyl diphosphate biosynthesis via DXP pathway; isopentenyl diphosphate from 1-deoxy-D-xylulose 5-phosphate: step 4/6.</text>
</comment>
<feature type="binding site" evidence="7">
    <location>
        <position position="12"/>
    </location>
    <ligand>
        <name>a divalent metal cation</name>
        <dbReference type="ChEBI" id="CHEBI:60240"/>
    </ligand>
</feature>
<organism evidence="10 11">
    <name type="scientific">Leptonema illini</name>
    <dbReference type="NCBI Taxonomy" id="183"/>
    <lineage>
        <taxon>Bacteria</taxon>
        <taxon>Pseudomonadati</taxon>
        <taxon>Spirochaetota</taxon>
        <taxon>Spirochaetia</taxon>
        <taxon>Leptospirales</taxon>
        <taxon>Leptospiraceae</taxon>
        <taxon>Leptonema</taxon>
    </lineage>
</organism>
<comment type="caution">
    <text evidence="10">The sequence shown here is derived from an EMBL/GenBank/DDBJ whole genome shotgun (WGS) entry which is preliminary data.</text>
</comment>
<comment type="cofactor">
    <cofactor evidence="7">
        <name>a divalent metal cation</name>
        <dbReference type="ChEBI" id="CHEBI:60240"/>
    </cofactor>
    <text evidence="7">Binds 1 divalent metal cation per subunit.</text>
</comment>
<proteinExistence type="inferred from homology"/>